<gene>
    <name evidence="1" type="ORF">B296_00013527</name>
</gene>
<evidence type="ECO:0000313" key="2">
    <source>
        <dbReference type="Proteomes" id="UP000287651"/>
    </source>
</evidence>
<dbReference type="EMBL" id="AMZH03002979">
    <property type="protein sequence ID" value="RRT73805.1"/>
    <property type="molecule type" value="Genomic_DNA"/>
</dbReference>
<dbReference type="AlphaFoldDB" id="A0A427AC21"/>
<reference evidence="1 2" key="1">
    <citation type="journal article" date="2014" name="Agronomy (Basel)">
        <title>A Draft Genome Sequence for Ensete ventricosum, the Drought-Tolerant Tree Against Hunger.</title>
        <authorList>
            <person name="Harrison J."/>
            <person name="Moore K.A."/>
            <person name="Paszkiewicz K."/>
            <person name="Jones T."/>
            <person name="Grant M."/>
            <person name="Ambacheew D."/>
            <person name="Muzemil S."/>
            <person name="Studholme D.J."/>
        </authorList>
    </citation>
    <scope>NUCLEOTIDE SEQUENCE [LARGE SCALE GENOMIC DNA]</scope>
</reference>
<organism evidence="1 2">
    <name type="scientific">Ensete ventricosum</name>
    <name type="common">Abyssinian banana</name>
    <name type="synonym">Musa ensete</name>
    <dbReference type="NCBI Taxonomy" id="4639"/>
    <lineage>
        <taxon>Eukaryota</taxon>
        <taxon>Viridiplantae</taxon>
        <taxon>Streptophyta</taxon>
        <taxon>Embryophyta</taxon>
        <taxon>Tracheophyta</taxon>
        <taxon>Spermatophyta</taxon>
        <taxon>Magnoliopsida</taxon>
        <taxon>Liliopsida</taxon>
        <taxon>Zingiberales</taxon>
        <taxon>Musaceae</taxon>
        <taxon>Ensete</taxon>
    </lineage>
</organism>
<sequence>MVAGTCFLAGPLQEHPTPIKGAKATYIPVRDREVPSDEEQTASISRSAYPSARRKGFGPAPFNTRIRRLWKGHFSPSTAFSAPI</sequence>
<name>A0A427AC21_ENSVE</name>
<evidence type="ECO:0000313" key="1">
    <source>
        <dbReference type="EMBL" id="RRT73805.1"/>
    </source>
</evidence>
<dbReference type="Proteomes" id="UP000287651">
    <property type="component" value="Unassembled WGS sequence"/>
</dbReference>
<proteinExistence type="predicted"/>
<protein>
    <submittedName>
        <fullName evidence="1">Uncharacterized protein</fullName>
    </submittedName>
</protein>
<comment type="caution">
    <text evidence="1">The sequence shown here is derived from an EMBL/GenBank/DDBJ whole genome shotgun (WGS) entry which is preliminary data.</text>
</comment>
<accession>A0A427AC21</accession>